<keyword evidence="2" id="KW-0732">Signal</keyword>
<evidence type="ECO:0000313" key="4">
    <source>
        <dbReference type="EMBL" id="TDR31553.1"/>
    </source>
</evidence>
<name>A0A4R6Y865_9BURK</name>
<dbReference type="RefSeq" id="WP_211336904.1">
    <property type="nucleotide sequence ID" value="NZ_SNZE01000009.1"/>
</dbReference>
<dbReference type="PIRSF" id="PIRSF002825">
    <property type="entry name" value="CfbpA"/>
    <property type="match status" value="1"/>
</dbReference>
<protein>
    <submittedName>
        <fullName evidence="4">Iron(III) transport system substrate-binding protein</fullName>
    </submittedName>
</protein>
<dbReference type="GO" id="GO:0046872">
    <property type="term" value="F:metal ion binding"/>
    <property type="evidence" value="ECO:0007669"/>
    <property type="project" value="UniProtKB-KW"/>
</dbReference>
<dbReference type="PANTHER" id="PTHR30006:SF15">
    <property type="entry name" value="IRON-UTILIZATION PERIPLASMIC PROTEIN"/>
    <property type="match status" value="1"/>
</dbReference>
<gene>
    <name evidence="4" type="ORF">DFR44_10970</name>
</gene>
<dbReference type="Gene3D" id="3.40.190.10">
    <property type="entry name" value="Periplasmic binding protein-like II"/>
    <property type="match status" value="2"/>
</dbReference>
<dbReference type="PANTHER" id="PTHR30006">
    <property type="entry name" value="THIAMINE-BINDING PERIPLASMIC PROTEIN-RELATED"/>
    <property type="match status" value="1"/>
</dbReference>
<proteinExistence type="inferred from homology"/>
<sequence>MKASMLALALSTVVLVGCGEKTESKVDVKPLENTSASTAVPTDAQLVLYTSRSEQLIKPITDAYEKETGVKVVFVSDKEGPLMERLAAEGANTPADVLMTVDAGNLWQATQKGLLQAIDSSVLTANIPSHLRDPNNEWFGLSVRARTIFFNKDKVKPEQLSTYQDLASSKWAGKLCLRTSKKVYNQSLVAMLIAEDGQAATEKTVKGWVDNLAAPVFPDDTKLLEAIDAGQCDVGIANTYYYGRMLDKNPNLNVTLFWANQKAKGTHVNVSGAGVVKYAKHKEQAVKFMEWLYSEKAQGMFADSNLEYPVNIKVKPSTIVNQWGEFKQNPINVSQAGAVQAQAVMLMDKMGYK</sequence>
<feature type="binding site" evidence="3">
    <location>
        <position position="240"/>
    </location>
    <ligand>
        <name>Fe cation</name>
        <dbReference type="ChEBI" id="CHEBI:24875"/>
    </ligand>
</feature>
<dbReference type="InterPro" id="IPR006059">
    <property type="entry name" value="SBP"/>
</dbReference>
<evidence type="ECO:0000256" key="1">
    <source>
        <dbReference type="ARBA" id="ARBA00008520"/>
    </source>
</evidence>
<keyword evidence="3" id="KW-0408">Iron</keyword>
<evidence type="ECO:0000256" key="2">
    <source>
        <dbReference type="ARBA" id="ARBA00022729"/>
    </source>
</evidence>
<comment type="caution">
    <text evidence="4">The sequence shown here is derived from an EMBL/GenBank/DDBJ whole genome shotgun (WGS) entry which is preliminary data.</text>
</comment>
<dbReference type="EMBL" id="SNZE01000009">
    <property type="protein sequence ID" value="TDR31553.1"/>
    <property type="molecule type" value="Genomic_DNA"/>
</dbReference>
<dbReference type="GO" id="GO:0030288">
    <property type="term" value="C:outer membrane-bounded periplasmic space"/>
    <property type="evidence" value="ECO:0007669"/>
    <property type="project" value="TreeGrafter"/>
</dbReference>
<keyword evidence="5" id="KW-1185">Reference proteome</keyword>
<evidence type="ECO:0000256" key="3">
    <source>
        <dbReference type="PIRSR" id="PIRSR002825-1"/>
    </source>
</evidence>
<comment type="similarity">
    <text evidence="1">Belongs to the bacterial solute-binding protein 1 family.</text>
</comment>
<evidence type="ECO:0000313" key="5">
    <source>
        <dbReference type="Proteomes" id="UP000294480"/>
    </source>
</evidence>
<dbReference type="Proteomes" id="UP000294480">
    <property type="component" value="Unassembled WGS sequence"/>
</dbReference>
<feature type="binding site" evidence="3">
    <location>
        <position position="241"/>
    </location>
    <ligand>
        <name>Fe cation</name>
        <dbReference type="ChEBI" id="CHEBI:24875"/>
    </ligand>
</feature>
<accession>A0A4R6Y865</accession>
<organism evidence="4 5">
    <name type="scientific">Hydromonas duriensis</name>
    <dbReference type="NCBI Taxonomy" id="1527608"/>
    <lineage>
        <taxon>Bacteria</taxon>
        <taxon>Pseudomonadati</taxon>
        <taxon>Pseudomonadota</taxon>
        <taxon>Betaproteobacteria</taxon>
        <taxon>Burkholderiales</taxon>
        <taxon>Burkholderiaceae</taxon>
        <taxon>Hydromonas</taxon>
    </lineage>
</organism>
<dbReference type="PROSITE" id="PS51257">
    <property type="entry name" value="PROKAR_LIPOPROTEIN"/>
    <property type="match status" value="1"/>
</dbReference>
<dbReference type="InterPro" id="IPR026045">
    <property type="entry name" value="Ferric-bd"/>
</dbReference>
<reference evidence="4 5" key="1">
    <citation type="submission" date="2019-03" db="EMBL/GenBank/DDBJ databases">
        <title>Genomic Encyclopedia of Type Strains, Phase IV (KMG-IV): sequencing the most valuable type-strain genomes for metagenomic binning, comparative biology and taxonomic classification.</title>
        <authorList>
            <person name="Goeker M."/>
        </authorList>
    </citation>
    <scope>NUCLEOTIDE SEQUENCE [LARGE SCALE GENOMIC DNA]</scope>
    <source>
        <strain evidence="4 5">DSM 102852</strain>
    </source>
</reference>
<keyword evidence="3" id="KW-0479">Metal-binding</keyword>
<dbReference type="AlphaFoldDB" id="A0A4R6Y865"/>
<dbReference type="Pfam" id="PF01547">
    <property type="entry name" value="SBP_bac_1"/>
    <property type="match status" value="1"/>
</dbReference>
<dbReference type="SUPFAM" id="SSF53850">
    <property type="entry name" value="Periplasmic binding protein-like II"/>
    <property type="match status" value="1"/>
</dbReference>